<dbReference type="GO" id="GO:0016757">
    <property type="term" value="F:glycosyltransferase activity"/>
    <property type="evidence" value="ECO:0007669"/>
    <property type="project" value="UniProtKB-KW"/>
</dbReference>
<keyword evidence="2" id="KW-0328">Glycosyltransferase</keyword>
<gene>
    <name evidence="2" type="ORF">SIL87_08935</name>
</gene>
<organism evidence="2 3">
    <name type="scientific">Acidiphilium acidophilum</name>
    <name type="common">Thiobacillus acidophilus</name>
    <dbReference type="NCBI Taxonomy" id="76588"/>
    <lineage>
        <taxon>Bacteria</taxon>
        <taxon>Pseudomonadati</taxon>
        <taxon>Pseudomonadota</taxon>
        <taxon>Alphaproteobacteria</taxon>
        <taxon>Acetobacterales</taxon>
        <taxon>Acidocellaceae</taxon>
        <taxon>Acidiphilium</taxon>
    </lineage>
</organism>
<evidence type="ECO:0000313" key="2">
    <source>
        <dbReference type="EMBL" id="MDX5930886.1"/>
    </source>
</evidence>
<dbReference type="AlphaFoldDB" id="A0AAW9DQH1"/>
<dbReference type="GO" id="GO:0009103">
    <property type="term" value="P:lipopolysaccharide biosynthetic process"/>
    <property type="evidence" value="ECO:0007669"/>
    <property type="project" value="TreeGrafter"/>
</dbReference>
<proteinExistence type="predicted"/>
<dbReference type="Gene3D" id="3.40.50.2000">
    <property type="entry name" value="Glycogen Phosphorylase B"/>
    <property type="match status" value="3"/>
</dbReference>
<dbReference type="EMBL" id="JAWXYB010000018">
    <property type="protein sequence ID" value="MDX5930886.1"/>
    <property type="molecule type" value="Genomic_DNA"/>
</dbReference>
<dbReference type="PANTHER" id="PTHR46401">
    <property type="entry name" value="GLYCOSYLTRANSFERASE WBBK-RELATED"/>
    <property type="match status" value="1"/>
</dbReference>
<evidence type="ECO:0000256" key="1">
    <source>
        <dbReference type="ARBA" id="ARBA00022679"/>
    </source>
</evidence>
<keyword evidence="3" id="KW-1185">Reference proteome</keyword>
<keyword evidence="1 2" id="KW-0808">Transferase</keyword>
<dbReference type="Pfam" id="PF13692">
    <property type="entry name" value="Glyco_trans_1_4"/>
    <property type="match status" value="1"/>
</dbReference>
<sequence>MKPPVLVDARCLQHPGFARRGIGLHIAAMLGAEPARRFDITLLFDPHLPPPAPDLAALGDHATTTAYAASRNGAILLQPAPLSFPPDPIRRLLHAPARSVPVQSIAVVLDFIPLDHPAIYLASPDQRRAYRAGLAALRRYTRYLPISHATAARLHSVLPRSAGKTDVTGVALRDSLRPTGSPPDLTSRAGTLIVSGDDARKNPEIVIDARLPGPIRFVGIHDPSTRARLTARHTAKGGAPDSLHFLPQLDDTELARAYASARLVIAPSRAEGFSMPVIEAIAQGTPVLAADEPAQAELIPSARDRFDPDDAATLGTTARRLLTDDAAWHEIRDRQAPVWRDFTTEAVASRFWARLWAPFDHLAAPAILRSARPRIALLSPLPPTYSGCADHSAGLLDEIRHLAEVTAFSDTAAPVLPEGVAFGGRADGTIMTSSRFDALITVLGNSIFHRTEMRLLLDYGAAAILHDARMMGFYLSACGTARARGVAAAELARDVTDRDLDSWELDQFAMPARFIGEIAAAASPLIVHAADTARFVAARHGVQPALLPLPPYRLPDPASLTREGRAAARARLGLEPDHLLVVSFGHVHPGKDPYRTIDAFACLAAIRPCRFALVGAGNPGLIAALAAHAHAHGIPSGSIALGPDQVDEQAYRDYLAAADAALQLRRAPPGSISGALMDIAAAGLPGVAAATLTEALQPPAYIHPVDDNADPAEIAAALALLLDQDRAPIEAQRRDFVACRSMARYARALLDAVMS</sequence>
<protein>
    <submittedName>
        <fullName evidence="2">Glycosyltransferase</fullName>
        <ecNumber evidence="2">2.4.-.-</ecNumber>
    </submittedName>
</protein>
<accession>A0AAW9DQH1</accession>
<dbReference type="PANTHER" id="PTHR46401:SF2">
    <property type="entry name" value="GLYCOSYLTRANSFERASE WBBK-RELATED"/>
    <property type="match status" value="1"/>
</dbReference>
<comment type="caution">
    <text evidence="2">The sequence shown here is derived from an EMBL/GenBank/DDBJ whole genome shotgun (WGS) entry which is preliminary data.</text>
</comment>
<reference evidence="2 3" key="1">
    <citation type="submission" date="2023-11" db="EMBL/GenBank/DDBJ databases">
        <title>MicrobeMod: A computational toolkit for identifying prokaryotic methylation and restriction-modification with nanopore sequencing.</title>
        <authorList>
            <person name="Crits-Christoph A."/>
            <person name="Kang S.C."/>
            <person name="Lee H."/>
            <person name="Ostrov N."/>
        </authorList>
    </citation>
    <scope>NUCLEOTIDE SEQUENCE [LARGE SCALE GENOMIC DNA]</scope>
    <source>
        <strain evidence="2 3">DSMZ 700</strain>
    </source>
</reference>
<dbReference type="RefSeq" id="WP_319613812.1">
    <property type="nucleotide sequence ID" value="NZ_JAWXYB010000018.1"/>
</dbReference>
<evidence type="ECO:0000313" key="3">
    <source>
        <dbReference type="Proteomes" id="UP001279553"/>
    </source>
</evidence>
<name>A0AAW9DQH1_ACIAO</name>
<dbReference type="EC" id="2.4.-.-" evidence="2"/>
<dbReference type="Proteomes" id="UP001279553">
    <property type="component" value="Unassembled WGS sequence"/>
</dbReference>
<dbReference type="SUPFAM" id="SSF53756">
    <property type="entry name" value="UDP-Glycosyltransferase/glycogen phosphorylase"/>
    <property type="match status" value="2"/>
</dbReference>